<accession>A0A5D2PW06</accession>
<dbReference type="Proteomes" id="UP000322667">
    <property type="component" value="Chromosome A07"/>
</dbReference>
<protein>
    <submittedName>
        <fullName evidence="1">Uncharacterized protein</fullName>
    </submittedName>
</protein>
<gene>
    <name evidence="1" type="ORF">ES332_A07G224600v1</name>
</gene>
<organism evidence="1 2">
    <name type="scientific">Gossypium tomentosum</name>
    <name type="common">Hawaiian cotton</name>
    <name type="synonym">Gossypium sandvicense</name>
    <dbReference type="NCBI Taxonomy" id="34277"/>
    <lineage>
        <taxon>Eukaryota</taxon>
        <taxon>Viridiplantae</taxon>
        <taxon>Streptophyta</taxon>
        <taxon>Embryophyta</taxon>
        <taxon>Tracheophyta</taxon>
        <taxon>Spermatophyta</taxon>
        <taxon>Magnoliopsida</taxon>
        <taxon>eudicotyledons</taxon>
        <taxon>Gunneridae</taxon>
        <taxon>Pentapetalae</taxon>
        <taxon>rosids</taxon>
        <taxon>malvids</taxon>
        <taxon>Malvales</taxon>
        <taxon>Malvaceae</taxon>
        <taxon>Malvoideae</taxon>
        <taxon>Gossypium</taxon>
    </lineage>
</organism>
<dbReference type="AlphaFoldDB" id="A0A5D2PW06"/>
<reference evidence="1 2" key="1">
    <citation type="submission" date="2019-07" db="EMBL/GenBank/DDBJ databases">
        <title>WGS assembly of Gossypium tomentosum.</title>
        <authorList>
            <person name="Chen Z.J."/>
            <person name="Sreedasyam A."/>
            <person name="Ando A."/>
            <person name="Song Q."/>
            <person name="De L."/>
            <person name="Hulse-Kemp A."/>
            <person name="Ding M."/>
            <person name="Ye W."/>
            <person name="Kirkbride R."/>
            <person name="Jenkins J."/>
            <person name="Plott C."/>
            <person name="Lovell J."/>
            <person name="Lin Y.-M."/>
            <person name="Vaughn R."/>
            <person name="Liu B."/>
            <person name="Li W."/>
            <person name="Simpson S."/>
            <person name="Scheffler B."/>
            <person name="Saski C."/>
            <person name="Grover C."/>
            <person name="Hu G."/>
            <person name="Conover J."/>
            <person name="Carlson J."/>
            <person name="Shu S."/>
            <person name="Boston L."/>
            <person name="Williams M."/>
            <person name="Peterson D."/>
            <person name="Mcgee K."/>
            <person name="Jones D."/>
            <person name="Wendel J."/>
            <person name="Stelly D."/>
            <person name="Grimwood J."/>
            <person name="Schmutz J."/>
        </authorList>
    </citation>
    <scope>NUCLEOTIDE SEQUENCE [LARGE SCALE GENOMIC DNA]</scope>
    <source>
        <strain evidence="1">7179.01</strain>
    </source>
</reference>
<keyword evidence="2" id="KW-1185">Reference proteome</keyword>
<evidence type="ECO:0000313" key="1">
    <source>
        <dbReference type="EMBL" id="TYI20256.1"/>
    </source>
</evidence>
<name>A0A5D2PW06_GOSTO</name>
<proteinExistence type="predicted"/>
<sequence>MAICHFYKQQIRSLMLGLQLEDTAEPPSNLVANHAQEKCNQRLEVCMAWRVWRSVKQQRMGN</sequence>
<dbReference type="EMBL" id="CM017616">
    <property type="protein sequence ID" value="TYI20256.1"/>
    <property type="molecule type" value="Genomic_DNA"/>
</dbReference>
<evidence type="ECO:0000313" key="2">
    <source>
        <dbReference type="Proteomes" id="UP000322667"/>
    </source>
</evidence>